<proteinExistence type="predicted"/>
<dbReference type="SUPFAM" id="SSF47413">
    <property type="entry name" value="lambda repressor-like DNA-binding domains"/>
    <property type="match status" value="1"/>
</dbReference>
<accession>A0ABV7YPB1</accession>
<dbReference type="Gene3D" id="1.10.260.40">
    <property type="entry name" value="lambda repressor-like DNA-binding domains"/>
    <property type="match status" value="1"/>
</dbReference>
<evidence type="ECO:0000313" key="2">
    <source>
        <dbReference type="EMBL" id="MFC3766723.1"/>
    </source>
</evidence>
<dbReference type="SMART" id="SM00530">
    <property type="entry name" value="HTH_XRE"/>
    <property type="match status" value="1"/>
</dbReference>
<protein>
    <submittedName>
        <fullName evidence="2">Helix-turn-helix domain-containing protein</fullName>
    </submittedName>
</protein>
<reference evidence="3" key="1">
    <citation type="journal article" date="2019" name="Int. J. Syst. Evol. Microbiol.">
        <title>The Global Catalogue of Microorganisms (GCM) 10K type strain sequencing project: providing services to taxonomists for standard genome sequencing and annotation.</title>
        <authorList>
            <consortium name="The Broad Institute Genomics Platform"/>
            <consortium name="The Broad Institute Genome Sequencing Center for Infectious Disease"/>
            <person name="Wu L."/>
            <person name="Ma J."/>
        </authorList>
    </citation>
    <scope>NUCLEOTIDE SEQUENCE [LARGE SCALE GENOMIC DNA]</scope>
    <source>
        <strain evidence="3">CGMCC 4.7241</strain>
    </source>
</reference>
<dbReference type="PROSITE" id="PS50943">
    <property type="entry name" value="HTH_CROC1"/>
    <property type="match status" value="1"/>
</dbReference>
<sequence>MPNERLRAALLERGVSASQLAEALRVDHKTVERWVNGRLPYRRHRFSIASYLGFDEVYLWPDALSRDQVASASESEIIAVWPHRSEVPMESWRRLFEGAEHEIGVLVYAGIFLSEDAPLQRILMEKAASGVAVRFLVGQPDSEQVAQRSHDEGLDGSMEMKIRGALVNYRPLRQTVNVEFRFHSTPLYNSIYLADDQLFVNTHVFGIPAAKAPMWHLRKVAGGELATIFAASFERVWETGNPLPED</sequence>
<organism evidence="2 3">
    <name type="scientific">Tenggerimyces flavus</name>
    <dbReference type="NCBI Taxonomy" id="1708749"/>
    <lineage>
        <taxon>Bacteria</taxon>
        <taxon>Bacillati</taxon>
        <taxon>Actinomycetota</taxon>
        <taxon>Actinomycetes</taxon>
        <taxon>Propionibacteriales</taxon>
        <taxon>Nocardioidaceae</taxon>
        <taxon>Tenggerimyces</taxon>
    </lineage>
</organism>
<gene>
    <name evidence="2" type="ORF">ACFOUW_38255</name>
</gene>
<dbReference type="Proteomes" id="UP001595699">
    <property type="component" value="Unassembled WGS sequence"/>
</dbReference>
<evidence type="ECO:0000259" key="1">
    <source>
        <dbReference type="PROSITE" id="PS50943"/>
    </source>
</evidence>
<dbReference type="EMBL" id="JBHRZH010000056">
    <property type="protein sequence ID" value="MFC3766723.1"/>
    <property type="molecule type" value="Genomic_DNA"/>
</dbReference>
<comment type="caution">
    <text evidence="2">The sequence shown here is derived from an EMBL/GenBank/DDBJ whole genome shotgun (WGS) entry which is preliminary data.</text>
</comment>
<dbReference type="InterPro" id="IPR010982">
    <property type="entry name" value="Lambda_DNA-bd_dom_sf"/>
</dbReference>
<dbReference type="InterPro" id="IPR001387">
    <property type="entry name" value="Cro/C1-type_HTH"/>
</dbReference>
<dbReference type="CDD" id="cd00093">
    <property type="entry name" value="HTH_XRE"/>
    <property type="match status" value="1"/>
</dbReference>
<name>A0ABV7YPB1_9ACTN</name>
<feature type="domain" description="HTH cro/C1-type" evidence="1">
    <location>
        <begin position="6"/>
        <end position="59"/>
    </location>
</feature>
<keyword evidence="3" id="KW-1185">Reference proteome</keyword>
<dbReference type="RefSeq" id="WP_205118351.1">
    <property type="nucleotide sequence ID" value="NZ_JAFBCM010000001.1"/>
</dbReference>
<evidence type="ECO:0000313" key="3">
    <source>
        <dbReference type="Proteomes" id="UP001595699"/>
    </source>
</evidence>